<dbReference type="EMBL" id="JBHUDO010000004">
    <property type="protein sequence ID" value="MFD1647863.1"/>
    <property type="molecule type" value="Genomic_DNA"/>
</dbReference>
<dbReference type="InterPro" id="IPR024747">
    <property type="entry name" value="Pyridox_Oxase-rel"/>
</dbReference>
<reference evidence="1 2" key="1">
    <citation type="journal article" date="2019" name="Int. J. Syst. Evol. Microbiol.">
        <title>The Global Catalogue of Microorganisms (GCM) 10K type strain sequencing project: providing services to taxonomists for standard genome sequencing and annotation.</title>
        <authorList>
            <consortium name="The Broad Institute Genomics Platform"/>
            <consortium name="The Broad Institute Genome Sequencing Center for Infectious Disease"/>
            <person name="Wu L."/>
            <person name="Ma J."/>
        </authorList>
    </citation>
    <scope>NUCLEOTIDE SEQUENCE [LARGE SCALE GENOMIC DNA]</scope>
    <source>
        <strain evidence="1 2">CGMCC 1.10390</strain>
    </source>
</reference>
<protein>
    <submittedName>
        <fullName evidence="1">Pyridoxamine 5'-phosphate oxidase family protein</fullName>
    </submittedName>
</protein>
<sequence length="153" mass="17332">MEHIEYAYTHGMDDEEITERLRAKGTGVLSLADDGDAYGIPLAHYYDGEDLYFRLGMTEDSRKRELLDGGGIVSYVVYGAEETEDPRSIDSWSIVAEGTLTRIPESDHDSFDTAEINRHFSPIRVFDEDIEEIDIVIVRLDADSMTGRRTSFD</sequence>
<dbReference type="RefSeq" id="WP_256401659.1">
    <property type="nucleotide sequence ID" value="NZ_JANHJR010000004.1"/>
</dbReference>
<dbReference type="Proteomes" id="UP001597034">
    <property type="component" value="Unassembled WGS sequence"/>
</dbReference>
<evidence type="ECO:0000313" key="1">
    <source>
        <dbReference type="EMBL" id="MFD1647863.1"/>
    </source>
</evidence>
<dbReference type="InterPro" id="IPR012349">
    <property type="entry name" value="Split_barrel_FMN-bd"/>
</dbReference>
<dbReference type="AlphaFoldDB" id="A0ABD6DPA8"/>
<comment type="caution">
    <text evidence="1">The sequence shown here is derived from an EMBL/GenBank/DDBJ whole genome shotgun (WGS) entry which is preliminary data.</text>
</comment>
<keyword evidence="2" id="KW-1185">Reference proteome</keyword>
<dbReference type="Pfam" id="PF12900">
    <property type="entry name" value="Pyridox_ox_2"/>
    <property type="match status" value="1"/>
</dbReference>
<dbReference type="Gene3D" id="2.30.110.10">
    <property type="entry name" value="Electron Transport, Fmn-binding Protein, Chain A"/>
    <property type="match status" value="1"/>
</dbReference>
<evidence type="ECO:0000313" key="2">
    <source>
        <dbReference type="Proteomes" id="UP001597034"/>
    </source>
</evidence>
<name>A0ABD6DPA8_9EURY</name>
<dbReference type="SUPFAM" id="SSF50475">
    <property type="entry name" value="FMN-binding split barrel"/>
    <property type="match status" value="1"/>
</dbReference>
<organism evidence="1 2">
    <name type="scientific">Haloarchaeobius litoreus</name>
    <dbReference type="NCBI Taxonomy" id="755306"/>
    <lineage>
        <taxon>Archaea</taxon>
        <taxon>Methanobacteriati</taxon>
        <taxon>Methanobacteriota</taxon>
        <taxon>Stenosarchaea group</taxon>
        <taxon>Halobacteria</taxon>
        <taxon>Halobacteriales</taxon>
        <taxon>Halorubellaceae</taxon>
        <taxon>Haloarchaeobius</taxon>
    </lineage>
</organism>
<proteinExistence type="predicted"/>
<accession>A0ABD6DPA8</accession>
<gene>
    <name evidence="1" type="ORF">ACFSBL_19390</name>
</gene>